<dbReference type="PROSITE" id="PS51257">
    <property type="entry name" value="PROKAR_LIPOPROTEIN"/>
    <property type="match status" value="1"/>
</dbReference>
<dbReference type="AlphaFoldDB" id="A0A6I6JGV6"/>
<dbReference type="Proteomes" id="UP000428328">
    <property type="component" value="Chromosome"/>
</dbReference>
<dbReference type="KEGG" id="psel:GM415_08995"/>
<dbReference type="RefSeq" id="WP_158947479.1">
    <property type="nucleotide sequence ID" value="NZ_CP046400.1"/>
</dbReference>
<sequence length="291" mass="32212">MTKTISLIILVLIASMTGCVSSNTNINRSQLDPTVIPISEDDYTEDQIQVMAAIVNRLRGQEVQLNATFDPAGKHSVGEKDFKYAGFELTNTILTGYNVVSTGQDTALALLEGAFLFKDVIDRRAGVQFKVQYTITKQGMTILNSSAVTRTQSFPVVEAYILPGELHEVLVDDIENVADLYLYAIQNAIPLNSEKSDAQGFKKGDYTILAFCKDRLAPWSKFSVVMARYKNGRSVIGEEAIYLESHGFRVALIEAQFTPGSLRSKFYINAKYNPTPSLVNKDIVVGEFLNK</sequence>
<name>A0A6I6JGV6_9BACT</name>
<gene>
    <name evidence="2" type="ORF">GM415_08995</name>
</gene>
<protein>
    <submittedName>
        <fullName evidence="2">Uncharacterized protein</fullName>
    </submittedName>
</protein>
<evidence type="ECO:0000256" key="1">
    <source>
        <dbReference type="SAM" id="SignalP"/>
    </source>
</evidence>
<organism evidence="2 3">
    <name type="scientific">Pseudodesulfovibrio cashew</name>
    <dbReference type="NCBI Taxonomy" id="2678688"/>
    <lineage>
        <taxon>Bacteria</taxon>
        <taxon>Pseudomonadati</taxon>
        <taxon>Thermodesulfobacteriota</taxon>
        <taxon>Desulfovibrionia</taxon>
        <taxon>Desulfovibrionales</taxon>
        <taxon>Desulfovibrionaceae</taxon>
    </lineage>
</organism>
<keyword evidence="1" id="KW-0732">Signal</keyword>
<evidence type="ECO:0000313" key="2">
    <source>
        <dbReference type="EMBL" id="QGY40258.1"/>
    </source>
</evidence>
<proteinExistence type="predicted"/>
<evidence type="ECO:0000313" key="3">
    <source>
        <dbReference type="Proteomes" id="UP000428328"/>
    </source>
</evidence>
<reference evidence="2 3" key="1">
    <citation type="submission" date="2019-11" db="EMBL/GenBank/DDBJ databases">
        <authorList>
            <person name="Zheng R.K."/>
            <person name="Sun C.M."/>
        </authorList>
    </citation>
    <scope>NUCLEOTIDE SEQUENCE [LARGE SCALE GENOMIC DNA]</scope>
    <source>
        <strain evidence="2 3">SRB007</strain>
    </source>
</reference>
<dbReference type="EMBL" id="CP046400">
    <property type="protein sequence ID" value="QGY40258.1"/>
    <property type="molecule type" value="Genomic_DNA"/>
</dbReference>
<feature type="chain" id="PRO_5026069922" evidence="1">
    <location>
        <begin position="23"/>
        <end position="291"/>
    </location>
</feature>
<keyword evidence="3" id="KW-1185">Reference proteome</keyword>
<feature type="signal peptide" evidence="1">
    <location>
        <begin position="1"/>
        <end position="22"/>
    </location>
</feature>
<accession>A0A6I6JGV6</accession>